<sequence length="101" mass="10422">MVQLARSPHIILFTAAGPGAGVISATASAATSVADALATAIHSVTRGFLVPNAVSNYYHTGAPRDYHGDGAETFAGAGGNSDKLRYVRPGPIRRLVLAARY</sequence>
<gene>
    <name evidence="1" type="ORF">GLRG_01178</name>
</gene>
<dbReference type="GeneID" id="24406543"/>
<accession>E3Q4L9</accession>
<dbReference type="VEuPathDB" id="FungiDB:GLRG_01178"/>
<dbReference type="HOGENOM" id="CLU_2291499_0_0_1"/>
<evidence type="ECO:0000313" key="2">
    <source>
        <dbReference type="Proteomes" id="UP000008782"/>
    </source>
</evidence>
<organism evidence="2">
    <name type="scientific">Colletotrichum graminicola (strain M1.001 / M2 / FGSC 10212)</name>
    <name type="common">Maize anthracnose fungus</name>
    <name type="synonym">Glomerella graminicola</name>
    <dbReference type="NCBI Taxonomy" id="645133"/>
    <lineage>
        <taxon>Eukaryota</taxon>
        <taxon>Fungi</taxon>
        <taxon>Dikarya</taxon>
        <taxon>Ascomycota</taxon>
        <taxon>Pezizomycotina</taxon>
        <taxon>Sordariomycetes</taxon>
        <taxon>Hypocreomycetidae</taxon>
        <taxon>Glomerellales</taxon>
        <taxon>Glomerellaceae</taxon>
        <taxon>Colletotrichum</taxon>
        <taxon>Colletotrichum graminicola species complex</taxon>
    </lineage>
</organism>
<reference evidence="2" key="1">
    <citation type="journal article" date="2012" name="Nat. Genet.">
        <title>Lifestyle transitions in plant pathogenic Colletotrichum fungi deciphered by genome and transcriptome analyses.</title>
        <authorList>
            <person name="O'Connell R.J."/>
            <person name="Thon M.R."/>
            <person name="Hacquard S."/>
            <person name="Amyotte S.G."/>
            <person name="Kleemann J."/>
            <person name="Torres M.F."/>
            <person name="Damm U."/>
            <person name="Buiate E.A."/>
            <person name="Epstein L."/>
            <person name="Alkan N."/>
            <person name="Altmueller J."/>
            <person name="Alvarado-Balderrama L."/>
            <person name="Bauser C.A."/>
            <person name="Becker C."/>
            <person name="Birren B.W."/>
            <person name="Chen Z."/>
            <person name="Choi J."/>
            <person name="Crouch J.A."/>
            <person name="Duvick J.P."/>
            <person name="Farman M.A."/>
            <person name="Gan P."/>
            <person name="Heiman D."/>
            <person name="Henrissat B."/>
            <person name="Howard R.J."/>
            <person name="Kabbage M."/>
            <person name="Koch C."/>
            <person name="Kracher B."/>
            <person name="Kubo Y."/>
            <person name="Law A.D."/>
            <person name="Lebrun M.-H."/>
            <person name="Lee Y.-H."/>
            <person name="Miyara I."/>
            <person name="Moore N."/>
            <person name="Neumann U."/>
            <person name="Nordstroem K."/>
            <person name="Panaccione D.G."/>
            <person name="Panstruga R."/>
            <person name="Place M."/>
            <person name="Proctor R.H."/>
            <person name="Prusky D."/>
            <person name="Rech G."/>
            <person name="Reinhardt R."/>
            <person name="Rollins J.A."/>
            <person name="Rounsley S."/>
            <person name="Schardl C.L."/>
            <person name="Schwartz D.C."/>
            <person name="Shenoy N."/>
            <person name="Shirasu K."/>
            <person name="Sikhakolli U.R."/>
            <person name="Stueber K."/>
            <person name="Sukno S.A."/>
            <person name="Sweigard J.A."/>
            <person name="Takano Y."/>
            <person name="Takahara H."/>
            <person name="Trail F."/>
            <person name="van der Does H.C."/>
            <person name="Voll L.M."/>
            <person name="Will I."/>
            <person name="Young S."/>
            <person name="Zeng Q."/>
            <person name="Zhang J."/>
            <person name="Zhou S."/>
            <person name="Dickman M.B."/>
            <person name="Schulze-Lefert P."/>
            <person name="Ver Loren van Themaat E."/>
            <person name="Ma L.-J."/>
            <person name="Vaillancourt L.J."/>
        </authorList>
    </citation>
    <scope>NUCLEOTIDE SEQUENCE [LARGE SCALE GENOMIC DNA]</scope>
    <source>
        <strain evidence="2">M1.001 / M2 / FGSC 10212</strain>
    </source>
</reference>
<dbReference type="EMBL" id="GG697333">
    <property type="protein sequence ID" value="EFQ26034.1"/>
    <property type="molecule type" value="Genomic_DNA"/>
</dbReference>
<name>E3Q4L9_COLGM</name>
<dbReference type="RefSeq" id="XP_008090054.1">
    <property type="nucleotide sequence ID" value="XM_008091863.1"/>
</dbReference>
<proteinExistence type="predicted"/>
<dbReference type="AlphaFoldDB" id="E3Q4L9"/>
<protein>
    <submittedName>
        <fullName evidence="1">Uncharacterized protein</fullName>
    </submittedName>
</protein>
<evidence type="ECO:0000313" key="1">
    <source>
        <dbReference type="EMBL" id="EFQ26034.1"/>
    </source>
</evidence>
<dbReference type="Proteomes" id="UP000008782">
    <property type="component" value="Unassembled WGS sequence"/>
</dbReference>
<keyword evidence="2" id="KW-1185">Reference proteome</keyword>